<evidence type="ECO:0000256" key="1">
    <source>
        <dbReference type="SAM" id="MobiDB-lite"/>
    </source>
</evidence>
<dbReference type="OrthoDB" id="3796230at2759"/>
<comment type="caution">
    <text evidence="3">The sequence shown here is derived from an EMBL/GenBank/DDBJ whole genome shotgun (WGS) entry which is preliminary data.</text>
</comment>
<name>A0A9P4UUC5_9PLEO</name>
<evidence type="ECO:0000259" key="2">
    <source>
        <dbReference type="Pfam" id="PF20209"/>
    </source>
</evidence>
<dbReference type="AlphaFoldDB" id="A0A9P4UUC5"/>
<evidence type="ECO:0000313" key="3">
    <source>
        <dbReference type="EMBL" id="KAF2728757.1"/>
    </source>
</evidence>
<feature type="compositionally biased region" description="Basic and acidic residues" evidence="1">
    <location>
        <begin position="302"/>
        <end position="319"/>
    </location>
</feature>
<proteinExistence type="predicted"/>
<dbReference type="Pfam" id="PF20209">
    <property type="entry name" value="DUF6570"/>
    <property type="match status" value="1"/>
</dbReference>
<feature type="compositionally biased region" description="Polar residues" evidence="1">
    <location>
        <begin position="125"/>
        <end position="141"/>
    </location>
</feature>
<protein>
    <recommendedName>
        <fullName evidence="2">DUF6570 domain-containing protein</fullName>
    </recommendedName>
</protein>
<sequence length="578" mass="65762">SFLPRGQDSDDTPSQAAARREQTVISRTHRVERRAGEDPSSTPSLSAIMRVQQQLVQQSPSFTGPSGRQLNAAATQLAQSSQTVAATSSSLSSVPTFMPINDEPDVFVLERIEDDDEHRGRGRSASMSQTVRSRPSSTIMAGSSRPGSPHSHIEGPTPNDPYFVCTECTIPRAKGRRVNIDPAPPVCQYCDPYIDEEWGTPIENEMKWCIHCNQDKSRNTFFKEGVYNKDEREFRWCLDCRYMDLSQVWSPSQHRTPDFEYEMSEQLGASPSASPTIGSPISSSYPMSSRRIVSPRAGRNPGENERFRRDNKARFKDPDPTIDTADPDWEQKPALTVDDYQLLKDFGKRMRNEKLETCSRCQEQWFHMGLNINGVCTGCIKVDKDREPDEPFLYSKENVADPLPMPLDLPELSQIEEMLIARVHCFVEVRQIRGVQFKYCGHIVNFLNNTAKVYNTLPLLPSDLDVIIIRPKNAEASDNLGRQFRPHYRVSRSKVKKWLDFLRAHHSGYRNIVVHNENLAALPEDAFVDDQLMIHELAEETDTRNLNVSDDQYDDPKRAAVPDLHAENDEVTEIHRRL</sequence>
<gene>
    <name evidence="3" type="ORF">EJ04DRAFT_405841</name>
</gene>
<organism evidence="3 4">
    <name type="scientific">Polyplosphaeria fusca</name>
    <dbReference type="NCBI Taxonomy" id="682080"/>
    <lineage>
        <taxon>Eukaryota</taxon>
        <taxon>Fungi</taxon>
        <taxon>Dikarya</taxon>
        <taxon>Ascomycota</taxon>
        <taxon>Pezizomycotina</taxon>
        <taxon>Dothideomycetes</taxon>
        <taxon>Pleosporomycetidae</taxon>
        <taxon>Pleosporales</taxon>
        <taxon>Tetraplosphaeriaceae</taxon>
        <taxon>Polyplosphaeria</taxon>
    </lineage>
</organism>
<feature type="compositionally biased region" description="Polar residues" evidence="1">
    <location>
        <begin position="267"/>
        <end position="277"/>
    </location>
</feature>
<feature type="compositionally biased region" description="Low complexity" evidence="1">
    <location>
        <begin position="279"/>
        <end position="294"/>
    </location>
</feature>
<feature type="non-terminal residue" evidence="3">
    <location>
        <position position="1"/>
    </location>
</feature>
<feature type="region of interest" description="Disordered" evidence="1">
    <location>
        <begin position="1"/>
        <end position="46"/>
    </location>
</feature>
<keyword evidence="4" id="KW-1185">Reference proteome</keyword>
<feature type="non-terminal residue" evidence="3">
    <location>
        <position position="578"/>
    </location>
</feature>
<feature type="region of interest" description="Disordered" evidence="1">
    <location>
        <begin position="56"/>
        <end position="75"/>
    </location>
</feature>
<dbReference type="Proteomes" id="UP000799444">
    <property type="component" value="Unassembled WGS sequence"/>
</dbReference>
<reference evidence="3" key="1">
    <citation type="journal article" date="2020" name="Stud. Mycol.">
        <title>101 Dothideomycetes genomes: a test case for predicting lifestyles and emergence of pathogens.</title>
        <authorList>
            <person name="Haridas S."/>
            <person name="Albert R."/>
            <person name="Binder M."/>
            <person name="Bloem J."/>
            <person name="Labutti K."/>
            <person name="Salamov A."/>
            <person name="Andreopoulos B."/>
            <person name="Baker S."/>
            <person name="Barry K."/>
            <person name="Bills G."/>
            <person name="Bluhm B."/>
            <person name="Cannon C."/>
            <person name="Castanera R."/>
            <person name="Culley D."/>
            <person name="Daum C."/>
            <person name="Ezra D."/>
            <person name="Gonzalez J."/>
            <person name="Henrissat B."/>
            <person name="Kuo A."/>
            <person name="Liang C."/>
            <person name="Lipzen A."/>
            <person name="Lutzoni F."/>
            <person name="Magnuson J."/>
            <person name="Mondo S."/>
            <person name="Nolan M."/>
            <person name="Ohm R."/>
            <person name="Pangilinan J."/>
            <person name="Park H.-J."/>
            <person name="Ramirez L."/>
            <person name="Alfaro M."/>
            <person name="Sun H."/>
            <person name="Tritt A."/>
            <person name="Yoshinaga Y."/>
            <person name="Zwiers L.-H."/>
            <person name="Turgeon B."/>
            <person name="Goodwin S."/>
            <person name="Spatafora J."/>
            <person name="Crous P."/>
            <person name="Grigoriev I."/>
        </authorList>
    </citation>
    <scope>NUCLEOTIDE SEQUENCE</scope>
    <source>
        <strain evidence="3">CBS 125425</strain>
    </source>
</reference>
<feature type="compositionally biased region" description="Polar residues" evidence="1">
    <location>
        <begin position="56"/>
        <end position="69"/>
    </location>
</feature>
<dbReference type="EMBL" id="ML996267">
    <property type="protein sequence ID" value="KAF2728757.1"/>
    <property type="molecule type" value="Genomic_DNA"/>
</dbReference>
<dbReference type="InterPro" id="IPR046700">
    <property type="entry name" value="DUF6570"/>
</dbReference>
<feature type="domain" description="DUF6570" evidence="2">
    <location>
        <begin position="390"/>
        <end position="520"/>
    </location>
</feature>
<feature type="region of interest" description="Disordered" evidence="1">
    <location>
        <begin position="267"/>
        <end position="329"/>
    </location>
</feature>
<evidence type="ECO:0000313" key="4">
    <source>
        <dbReference type="Proteomes" id="UP000799444"/>
    </source>
</evidence>
<feature type="region of interest" description="Disordered" evidence="1">
    <location>
        <begin position="113"/>
        <end position="156"/>
    </location>
</feature>
<accession>A0A9P4UUC5</accession>